<evidence type="ECO:0000259" key="2">
    <source>
        <dbReference type="Pfam" id="PF00535"/>
    </source>
</evidence>
<reference evidence="3 4" key="1">
    <citation type="journal article" date="2010" name="Stand. Genomic Sci.">
        <title>Complete genome sequence of Haliangium ochraceum type strain (SMP-2).</title>
        <authorList>
            <consortium name="US DOE Joint Genome Institute (JGI-PGF)"/>
            <person name="Ivanova N."/>
            <person name="Daum C."/>
            <person name="Lang E."/>
            <person name="Abt B."/>
            <person name="Kopitz M."/>
            <person name="Saunders E."/>
            <person name="Lapidus A."/>
            <person name="Lucas S."/>
            <person name="Glavina Del Rio T."/>
            <person name="Nolan M."/>
            <person name="Tice H."/>
            <person name="Copeland A."/>
            <person name="Cheng J.F."/>
            <person name="Chen F."/>
            <person name="Bruce D."/>
            <person name="Goodwin L."/>
            <person name="Pitluck S."/>
            <person name="Mavromatis K."/>
            <person name="Pati A."/>
            <person name="Mikhailova N."/>
            <person name="Chen A."/>
            <person name="Palaniappan K."/>
            <person name="Land M."/>
            <person name="Hauser L."/>
            <person name="Chang Y.J."/>
            <person name="Jeffries C.D."/>
            <person name="Detter J.C."/>
            <person name="Brettin T."/>
            <person name="Rohde M."/>
            <person name="Goker M."/>
            <person name="Bristow J."/>
            <person name="Markowitz V."/>
            <person name="Eisen J.A."/>
            <person name="Hugenholtz P."/>
            <person name="Kyrpides N.C."/>
            <person name="Klenk H.P."/>
        </authorList>
    </citation>
    <scope>NUCLEOTIDE SEQUENCE [LARGE SCALE GENOMIC DNA]</scope>
    <source>
        <strain evidence="4">DSM 14365 / CIP 107738 / JCM 11303 / AJ 13395 / SMP-2</strain>
    </source>
</reference>
<feature type="compositionally biased region" description="Basic and acidic residues" evidence="1">
    <location>
        <begin position="166"/>
        <end position="175"/>
    </location>
</feature>
<dbReference type="SUPFAM" id="SSF53448">
    <property type="entry name" value="Nucleotide-diphospho-sugar transferases"/>
    <property type="match status" value="1"/>
</dbReference>
<organism evidence="3 4">
    <name type="scientific">Haliangium ochraceum (strain DSM 14365 / JCM 11303 / SMP-2)</name>
    <dbReference type="NCBI Taxonomy" id="502025"/>
    <lineage>
        <taxon>Bacteria</taxon>
        <taxon>Pseudomonadati</taxon>
        <taxon>Myxococcota</taxon>
        <taxon>Polyangia</taxon>
        <taxon>Haliangiales</taxon>
        <taxon>Kofleriaceae</taxon>
        <taxon>Haliangium</taxon>
    </lineage>
</organism>
<accession>D0LNG0</accession>
<dbReference type="KEGG" id="hoh:Hoch_2812"/>
<dbReference type="HOGENOM" id="CLU_344451_0_0_7"/>
<feature type="region of interest" description="Disordered" evidence="1">
    <location>
        <begin position="165"/>
        <end position="184"/>
    </location>
</feature>
<gene>
    <name evidence="3" type="ordered locus">Hoch_2812</name>
</gene>
<dbReference type="EMBL" id="CP001804">
    <property type="protein sequence ID" value="ACY15337.1"/>
    <property type="molecule type" value="Genomic_DNA"/>
</dbReference>
<feature type="domain" description="Glycosyltransferase 2-like" evidence="2">
    <location>
        <begin position="19"/>
        <end position="93"/>
    </location>
</feature>
<dbReference type="CDD" id="cd00761">
    <property type="entry name" value="Glyco_tranf_GTA_type"/>
    <property type="match status" value="1"/>
</dbReference>
<dbReference type="eggNOG" id="COG1216">
    <property type="taxonomic scope" value="Bacteria"/>
</dbReference>
<dbReference type="InterPro" id="IPR001173">
    <property type="entry name" value="Glyco_trans_2-like"/>
</dbReference>
<dbReference type="InterPro" id="IPR029044">
    <property type="entry name" value="Nucleotide-diphossugar_trans"/>
</dbReference>
<evidence type="ECO:0000256" key="1">
    <source>
        <dbReference type="SAM" id="MobiDB-lite"/>
    </source>
</evidence>
<evidence type="ECO:0000313" key="3">
    <source>
        <dbReference type="EMBL" id="ACY15337.1"/>
    </source>
</evidence>
<evidence type="ECO:0000313" key="4">
    <source>
        <dbReference type="Proteomes" id="UP000001880"/>
    </source>
</evidence>
<name>D0LNG0_HALO1</name>
<keyword evidence="4" id="KW-1185">Reference proteome</keyword>
<dbReference type="Proteomes" id="UP000001880">
    <property type="component" value="Chromosome"/>
</dbReference>
<dbReference type="Gene3D" id="3.90.550.10">
    <property type="entry name" value="Spore Coat Polysaccharide Biosynthesis Protein SpsA, Chain A"/>
    <property type="match status" value="1"/>
</dbReference>
<sequence length="750" mass="81506">MRRAVANATPIADADTDANVVLLCNRRTAGASGAWNSGLDEAMRRFAPADAVYIAILDDDGWWDPAHLSACASRAAAQDLDLVAAGIVCHDDAHRDGFALEPPAALSADIALARPPHIQRSNLFVRLSTLLEAGAFDESLPSMTARDLLVRLADLGARYAPLEQATAHHDAREQSARPSSADSAAKSQGLARFWSKYGLRMSDEQRAAFEPRTRTLFAAEMSAAMSPQPDSSPWSAPPPSAIPTTRPPERAPLDLVAGLTADGDETGAARVQPLLEDLLTLQTDARVAALDVVVVENGDGGTALRAMVDEMISRGLRCSLADVARQRHDAASEFFGAGVSRRPGRLAISEARVITQRYVRSLMRPGSIAWILDDDKRLSPLVRDGKRLVRRYFDVVDTITRLRAAGADVVIGVDTGAAPLPAALTLRTQLVDLAANLAAMRALPPDQTWPDRAAENFAHAHAAPDYYHDLSRQHTHHLEQPFWFCPNSAGSVVRDAFVEMAARSARIVAGEQVFRPLFVAADAHEGAALALRPSLRRGGNTLVFDAAALVDVPQIVPAPDGRPTRRSDMVWTLLQVYARGRRVEEAPLAVFHDRSDVDAATLDIVSLVDDIRGHALYSMLRELLGTWPHLDGPGDDMSRLARERYQTHLLERAAALTLSLYRVRGAARTIYRMANDDDAWWNRDAVVGEGAAALKALAERVLAIADTTTVERVRATLADVSALELDDYLVRLRKYLEVVPEPAAVTPEWL</sequence>
<dbReference type="AlphaFoldDB" id="D0LNG0"/>
<feature type="region of interest" description="Disordered" evidence="1">
    <location>
        <begin position="223"/>
        <end position="249"/>
    </location>
</feature>
<protein>
    <recommendedName>
        <fullName evidence="2">Glycosyltransferase 2-like domain-containing protein</fullName>
    </recommendedName>
</protein>
<dbReference type="Pfam" id="PF00535">
    <property type="entry name" value="Glycos_transf_2"/>
    <property type="match status" value="1"/>
</dbReference>
<proteinExistence type="predicted"/>